<comment type="caution">
    <text evidence="2">The sequence shown here is derived from an EMBL/GenBank/DDBJ whole genome shotgun (WGS) entry which is preliminary data.</text>
</comment>
<protein>
    <recommendedName>
        <fullName evidence="3">Transmembrane protein</fullName>
    </recommendedName>
</protein>
<dbReference type="EMBL" id="PSQE01000003">
    <property type="protein sequence ID" value="RHN65861.1"/>
    <property type="molecule type" value="Genomic_DNA"/>
</dbReference>
<sequence length="101" mass="11901">MTRGFTLPGKSGHLGFLRIELLSFVNECFRHRITLLIYFLWTFLVSLFNFSFGVGASKSFFILWKLLNNTATCVRPNNLISLQFEFLFEKFYYELCVNRVP</sequence>
<organism evidence="2">
    <name type="scientific">Medicago truncatula</name>
    <name type="common">Barrel medic</name>
    <name type="synonym">Medicago tribuloides</name>
    <dbReference type="NCBI Taxonomy" id="3880"/>
    <lineage>
        <taxon>Eukaryota</taxon>
        <taxon>Viridiplantae</taxon>
        <taxon>Streptophyta</taxon>
        <taxon>Embryophyta</taxon>
        <taxon>Tracheophyta</taxon>
        <taxon>Spermatophyta</taxon>
        <taxon>Magnoliopsida</taxon>
        <taxon>eudicotyledons</taxon>
        <taxon>Gunneridae</taxon>
        <taxon>Pentapetalae</taxon>
        <taxon>rosids</taxon>
        <taxon>fabids</taxon>
        <taxon>Fabales</taxon>
        <taxon>Fabaceae</taxon>
        <taxon>Papilionoideae</taxon>
        <taxon>50 kb inversion clade</taxon>
        <taxon>NPAAA clade</taxon>
        <taxon>Hologalegina</taxon>
        <taxon>IRL clade</taxon>
        <taxon>Trifolieae</taxon>
        <taxon>Medicago</taxon>
    </lineage>
</organism>
<dbReference type="Proteomes" id="UP000265566">
    <property type="component" value="Chromosome 3"/>
</dbReference>
<keyword evidence="1" id="KW-0472">Membrane</keyword>
<dbReference type="AlphaFoldDB" id="A0A396IM14"/>
<name>A0A396IM14_MEDTR</name>
<accession>A0A396IM14</accession>
<reference evidence="2" key="1">
    <citation type="journal article" date="2018" name="Nat. Plants">
        <title>Whole-genome landscape of Medicago truncatula symbiotic genes.</title>
        <authorList>
            <person name="Pecrix Y."/>
            <person name="Gamas P."/>
            <person name="Carrere S."/>
        </authorList>
    </citation>
    <scope>NUCLEOTIDE SEQUENCE</scope>
    <source>
        <tissue evidence="2">Leaves</tissue>
    </source>
</reference>
<proteinExistence type="predicted"/>
<feature type="transmembrane region" description="Helical" evidence="1">
    <location>
        <begin position="35"/>
        <end position="56"/>
    </location>
</feature>
<keyword evidence="1" id="KW-1133">Transmembrane helix</keyword>
<evidence type="ECO:0008006" key="3">
    <source>
        <dbReference type="Google" id="ProtNLM"/>
    </source>
</evidence>
<dbReference type="Gramene" id="rna13753">
    <property type="protein sequence ID" value="RHN65861.1"/>
    <property type="gene ID" value="gene13753"/>
</dbReference>
<gene>
    <name evidence="2" type="ORF">MtrunA17_Chr3g0084541</name>
</gene>
<keyword evidence="1" id="KW-0812">Transmembrane</keyword>
<evidence type="ECO:0000256" key="1">
    <source>
        <dbReference type="SAM" id="Phobius"/>
    </source>
</evidence>
<evidence type="ECO:0000313" key="2">
    <source>
        <dbReference type="EMBL" id="RHN65861.1"/>
    </source>
</evidence>